<reference evidence="1" key="1">
    <citation type="submission" date="2019-08" db="EMBL/GenBank/DDBJ databases">
        <authorList>
            <person name="Kucharzyk K."/>
            <person name="Murdoch R.W."/>
            <person name="Higgins S."/>
            <person name="Loffler F."/>
        </authorList>
    </citation>
    <scope>NUCLEOTIDE SEQUENCE</scope>
</reference>
<gene>
    <name evidence="1" type="ORF">SDC9_115916</name>
</gene>
<sequence>MHCFIAWFKELVSSQKLGIALIEHYQIVSKIRIQLAENLFLTGCRENGKQVGKIAGKPAVRLRISRIEQGRKQGSLIKHLVDKQPSDELIGWTLTFMATEKVRTEGIKGDGPLLQNCPRLALQGVVKQVRSSRCFGRKHTDIPLLKRLMDIRTLCVDTHGLQYTMIVCTMSLRHGQRAPNEREK</sequence>
<dbReference type="AlphaFoldDB" id="A0A645BU74"/>
<organism evidence="1">
    <name type="scientific">bioreactor metagenome</name>
    <dbReference type="NCBI Taxonomy" id="1076179"/>
    <lineage>
        <taxon>unclassified sequences</taxon>
        <taxon>metagenomes</taxon>
        <taxon>ecological metagenomes</taxon>
    </lineage>
</organism>
<accession>A0A645BU74</accession>
<protein>
    <submittedName>
        <fullName evidence="1">Uncharacterized protein</fullName>
    </submittedName>
</protein>
<name>A0A645BU74_9ZZZZ</name>
<dbReference type="EMBL" id="VSSQ01022576">
    <property type="protein sequence ID" value="MPM68979.1"/>
    <property type="molecule type" value="Genomic_DNA"/>
</dbReference>
<proteinExistence type="predicted"/>
<comment type="caution">
    <text evidence="1">The sequence shown here is derived from an EMBL/GenBank/DDBJ whole genome shotgun (WGS) entry which is preliminary data.</text>
</comment>
<evidence type="ECO:0000313" key="1">
    <source>
        <dbReference type="EMBL" id="MPM68979.1"/>
    </source>
</evidence>